<reference evidence="2 3" key="1">
    <citation type="submission" date="2023-12" db="EMBL/GenBank/DDBJ databases">
        <title>A high-quality genome assembly for Dillenia turbinata (Dilleniales).</title>
        <authorList>
            <person name="Chanderbali A."/>
        </authorList>
    </citation>
    <scope>NUCLEOTIDE SEQUENCE [LARGE SCALE GENOMIC DNA]</scope>
    <source>
        <strain evidence="2">LSX21</strain>
        <tissue evidence="2">Leaf</tissue>
    </source>
</reference>
<evidence type="ECO:0000313" key="3">
    <source>
        <dbReference type="Proteomes" id="UP001370490"/>
    </source>
</evidence>
<dbReference type="InterPro" id="IPR019141">
    <property type="entry name" value="DUF2045"/>
</dbReference>
<dbReference type="Proteomes" id="UP001370490">
    <property type="component" value="Unassembled WGS sequence"/>
</dbReference>
<evidence type="ECO:0000313" key="2">
    <source>
        <dbReference type="EMBL" id="KAK6923941.1"/>
    </source>
</evidence>
<dbReference type="AlphaFoldDB" id="A0AAN8Z3Z6"/>
<feature type="region of interest" description="Disordered" evidence="1">
    <location>
        <begin position="266"/>
        <end position="286"/>
    </location>
</feature>
<evidence type="ECO:0008006" key="4">
    <source>
        <dbReference type="Google" id="ProtNLM"/>
    </source>
</evidence>
<organism evidence="2 3">
    <name type="scientific">Dillenia turbinata</name>
    <dbReference type="NCBI Taxonomy" id="194707"/>
    <lineage>
        <taxon>Eukaryota</taxon>
        <taxon>Viridiplantae</taxon>
        <taxon>Streptophyta</taxon>
        <taxon>Embryophyta</taxon>
        <taxon>Tracheophyta</taxon>
        <taxon>Spermatophyta</taxon>
        <taxon>Magnoliopsida</taxon>
        <taxon>eudicotyledons</taxon>
        <taxon>Gunneridae</taxon>
        <taxon>Pentapetalae</taxon>
        <taxon>Dilleniales</taxon>
        <taxon>Dilleniaceae</taxon>
        <taxon>Dillenia</taxon>
    </lineage>
</organism>
<comment type="caution">
    <text evidence="2">The sequence shown here is derived from an EMBL/GenBank/DDBJ whole genome shotgun (WGS) entry which is preliminary data.</text>
</comment>
<dbReference type="EMBL" id="JBAMMX010000017">
    <property type="protein sequence ID" value="KAK6923941.1"/>
    <property type="molecule type" value="Genomic_DNA"/>
</dbReference>
<keyword evidence="3" id="KW-1185">Reference proteome</keyword>
<proteinExistence type="predicted"/>
<protein>
    <recommendedName>
        <fullName evidence="4">Protein PHLOEM PROTEIN 2-LIKE A10</fullName>
    </recommendedName>
</protein>
<dbReference type="PANTHER" id="PTHR21477:SF12">
    <property type="entry name" value="PROTEIN PHLOEM PROTEIN 2-LIKE A10"/>
    <property type="match status" value="1"/>
</dbReference>
<gene>
    <name evidence="2" type="ORF">RJ641_010141</name>
</gene>
<sequence length="413" mass="45810">MDSKIGKLGLDLSRRKKWIFLFAALGFTSYGACKVYNLPSVVKKRRRLMKLFGSLISVAEMVSDSAETIGVISKDMKEFLQSDSDQIPNSLKQIFKIVNSDEFSETLIRVTRALTIGVLRAYKSESKVVDEIQENSTSGFSDRVMDKLFSTAGSGFASVVIGSFARNLVMAFYSENDLKQFDSESEGSVPKWVNAFCDQKGRRLVGDCIQLFVSTAVAVYLDKTMHINFYDELFAGLTNPKHVTKVKDTLVSVCNGAVETLVKTSHGVMTGPNQNPNSSGGSHLISLREESNGGQEGFGARMRFWKPLEDHNSNKHGGWMKKMSSTLAVPSNRKFVLDVTSRVTFETIRSFLEVLMEKFQDFLRMSVDVAHEAFIDGGLEAVRYVTVKSSVVATVCLSVCLHILDSAWIFVPA</sequence>
<name>A0AAN8Z3Z6_9MAGN</name>
<accession>A0AAN8Z3Z6</accession>
<evidence type="ECO:0000256" key="1">
    <source>
        <dbReference type="SAM" id="MobiDB-lite"/>
    </source>
</evidence>
<dbReference type="PANTHER" id="PTHR21477">
    <property type="entry name" value="ZGC:172139"/>
    <property type="match status" value="1"/>
</dbReference>
<feature type="compositionally biased region" description="Polar residues" evidence="1">
    <location>
        <begin position="271"/>
        <end position="281"/>
    </location>
</feature>